<protein>
    <submittedName>
        <fullName evidence="7">Nitroreductase</fullName>
    </submittedName>
</protein>
<dbReference type="AlphaFoldDB" id="A0A4Z0RBE8"/>
<accession>A0A4Z0RBE8</accession>
<dbReference type="RefSeq" id="WP_135545451.1">
    <property type="nucleotide sequence ID" value="NZ_SPQQ01000002.1"/>
</dbReference>
<comment type="cofactor">
    <cofactor evidence="1">
        <name>FMN</name>
        <dbReference type="ChEBI" id="CHEBI:58210"/>
    </cofactor>
</comment>
<dbReference type="PANTHER" id="PTHR43673">
    <property type="entry name" value="NAD(P)H NITROREDUCTASE YDGI-RELATED"/>
    <property type="match status" value="1"/>
</dbReference>
<evidence type="ECO:0000313" key="7">
    <source>
        <dbReference type="EMBL" id="TGE38956.1"/>
    </source>
</evidence>
<evidence type="ECO:0000256" key="5">
    <source>
        <dbReference type="ARBA" id="ARBA00023002"/>
    </source>
</evidence>
<evidence type="ECO:0000313" key="8">
    <source>
        <dbReference type="Proteomes" id="UP000298460"/>
    </source>
</evidence>
<evidence type="ECO:0000256" key="3">
    <source>
        <dbReference type="ARBA" id="ARBA00022630"/>
    </source>
</evidence>
<dbReference type="Gene3D" id="3.40.109.10">
    <property type="entry name" value="NADH Oxidase"/>
    <property type="match status" value="1"/>
</dbReference>
<keyword evidence="3" id="KW-0285">Flavoprotein</keyword>
<sequence length="250" mass="28231">MTNSQLYNAIFRRRSIRKYDMSPLPADTLEKLQEFVSVTKPLDESIRYEFTYLGSPDVKNLLPIKAPHYICLYSEKKGNYLMNAGFLLQQVDLYLSENNLASCWLGMAKPAKGVPMLMNGLEFVIMLSFGNTMEPIHRANTSEFKRKNLPEISSVAGAEALLEPVRLAPSASNTQTWFFSGDLELITVSRKKLNILKAQVYGKMNQIDIGIALFHLWLSVDHQGKVASYSFEKDAVPSGYEFMAKVKISN</sequence>
<dbReference type="EMBL" id="SPQQ01000002">
    <property type="protein sequence ID" value="TGE38956.1"/>
    <property type="molecule type" value="Genomic_DNA"/>
</dbReference>
<proteinExistence type="inferred from homology"/>
<reference evidence="7 8" key="1">
    <citation type="submission" date="2019-03" db="EMBL/GenBank/DDBJ databases">
        <title>Draft Genome Sequence of Desulfosporosinus fructosivorans Strain 63.6F, Isolated from Marine Sediment in the Baltic Sea.</title>
        <authorList>
            <person name="Hausmann B."/>
            <person name="Vandieken V."/>
            <person name="Pjevac P."/>
            <person name="Schreck K."/>
            <person name="Herbold C.W."/>
            <person name="Loy A."/>
        </authorList>
    </citation>
    <scope>NUCLEOTIDE SEQUENCE [LARGE SCALE GENOMIC DNA]</scope>
    <source>
        <strain evidence="7 8">63.6F</strain>
    </source>
</reference>
<dbReference type="OrthoDB" id="9814075at2"/>
<dbReference type="SUPFAM" id="SSF55469">
    <property type="entry name" value="FMN-dependent nitroreductase-like"/>
    <property type="match status" value="1"/>
</dbReference>
<dbReference type="PANTHER" id="PTHR43673:SF2">
    <property type="entry name" value="NITROREDUCTASE"/>
    <property type="match status" value="1"/>
</dbReference>
<evidence type="ECO:0000256" key="2">
    <source>
        <dbReference type="ARBA" id="ARBA00007118"/>
    </source>
</evidence>
<comment type="similarity">
    <text evidence="2">Belongs to the nitroreductase family.</text>
</comment>
<dbReference type="GO" id="GO:0016491">
    <property type="term" value="F:oxidoreductase activity"/>
    <property type="evidence" value="ECO:0007669"/>
    <property type="project" value="UniProtKB-KW"/>
</dbReference>
<evidence type="ECO:0000256" key="4">
    <source>
        <dbReference type="ARBA" id="ARBA00022643"/>
    </source>
</evidence>
<dbReference type="InterPro" id="IPR029478">
    <property type="entry name" value="TM1586_NiRdase"/>
</dbReference>
<dbReference type="Gene3D" id="3.40.109.30">
    <property type="entry name" value="putative nitroreductase (tm1586), domain 2"/>
    <property type="match status" value="1"/>
</dbReference>
<name>A0A4Z0RBE8_9FIRM</name>
<evidence type="ECO:0000259" key="6">
    <source>
        <dbReference type="Pfam" id="PF14512"/>
    </source>
</evidence>
<keyword evidence="5" id="KW-0560">Oxidoreductase</keyword>
<comment type="caution">
    <text evidence="7">The sequence shown here is derived from an EMBL/GenBank/DDBJ whole genome shotgun (WGS) entry which is preliminary data.</text>
</comment>
<keyword evidence="4" id="KW-0288">FMN</keyword>
<organism evidence="7 8">
    <name type="scientific">Desulfosporosinus fructosivorans</name>
    <dbReference type="NCBI Taxonomy" id="2018669"/>
    <lineage>
        <taxon>Bacteria</taxon>
        <taxon>Bacillati</taxon>
        <taxon>Bacillota</taxon>
        <taxon>Clostridia</taxon>
        <taxon>Eubacteriales</taxon>
        <taxon>Desulfitobacteriaceae</taxon>
        <taxon>Desulfosporosinus</taxon>
    </lineage>
</organism>
<gene>
    <name evidence="7" type="ORF">E4K67_05655</name>
</gene>
<dbReference type="Pfam" id="PF14512">
    <property type="entry name" value="TM1586_NiRdase"/>
    <property type="match status" value="1"/>
</dbReference>
<keyword evidence="8" id="KW-1185">Reference proteome</keyword>
<dbReference type="Proteomes" id="UP000298460">
    <property type="component" value="Unassembled WGS sequence"/>
</dbReference>
<evidence type="ECO:0000256" key="1">
    <source>
        <dbReference type="ARBA" id="ARBA00001917"/>
    </source>
</evidence>
<dbReference type="InterPro" id="IPR000415">
    <property type="entry name" value="Nitroreductase-like"/>
</dbReference>
<feature type="domain" description="Putative nitroreductase TM1586" evidence="6">
    <location>
        <begin position="6"/>
        <end position="219"/>
    </location>
</feature>